<dbReference type="SUPFAM" id="SSF48371">
    <property type="entry name" value="ARM repeat"/>
    <property type="match status" value="1"/>
</dbReference>
<evidence type="ECO:0000256" key="1">
    <source>
        <dbReference type="SAM" id="Phobius"/>
    </source>
</evidence>
<dbReference type="RefSeq" id="WP_155176450.1">
    <property type="nucleotide sequence ID" value="NZ_BAAAFL010000021.1"/>
</dbReference>
<proteinExistence type="predicted"/>
<sequence>MDEKKMNDLLIDYIDGNLTGELREFVTKYIEKSPENKQKYEELKATMELLGHDRHLEPDSSLKAGFEAALTAEIEAENNKKVKPLDQNGWKFSPLKIAASFALILSGVFIGMWLMKNDQNDQEIAEIKKEMEATKRLVMQSLTDNSSASRRLQGVNASYAMSSADDEIVNALIRTMNNDENTNVRLAAVEALSKFAEEPKVMDALIRSMESQTDPLIQITLINLMVQLKEKRALDELKNIIEDKKTMETVKDEAHMAVFKLS</sequence>
<dbReference type="InterPro" id="IPR011989">
    <property type="entry name" value="ARM-like"/>
</dbReference>
<dbReference type="Proteomes" id="UP000798808">
    <property type="component" value="Unassembled WGS sequence"/>
</dbReference>
<accession>A0ABW9RZI1</accession>
<comment type="caution">
    <text evidence="2">The sequence shown here is derived from an EMBL/GenBank/DDBJ whole genome shotgun (WGS) entry which is preliminary data.</text>
</comment>
<keyword evidence="1" id="KW-0812">Transmembrane</keyword>
<evidence type="ECO:0000313" key="3">
    <source>
        <dbReference type="Proteomes" id="UP000798808"/>
    </source>
</evidence>
<gene>
    <name evidence="2" type="ORF">E1163_27235</name>
</gene>
<dbReference type="InterPro" id="IPR016024">
    <property type="entry name" value="ARM-type_fold"/>
</dbReference>
<keyword evidence="1" id="KW-0472">Membrane</keyword>
<organism evidence="2 3">
    <name type="scientific">Fulvivirga kasyanovii</name>
    <dbReference type="NCBI Taxonomy" id="396812"/>
    <lineage>
        <taxon>Bacteria</taxon>
        <taxon>Pseudomonadati</taxon>
        <taxon>Bacteroidota</taxon>
        <taxon>Cytophagia</taxon>
        <taxon>Cytophagales</taxon>
        <taxon>Fulvivirgaceae</taxon>
        <taxon>Fulvivirga</taxon>
    </lineage>
</organism>
<name>A0ABW9RZI1_9BACT</name>
<dbReference type="EMBL" id="SMLW01000670">
    <property type="protein sequence ID" value="MTI28683.1"/>
    <property type="molecule type" value="Genomic_DNA"/>
</dbReference>
<dbReference type="Gene3D" id="1.25.10.10">
    <property type="entry name" value="Leucine-rich Repeat Variant"/>
    <property type="match status" value="1"/>
</dbReference>
<keyword evidence="1" id="KW-1133">Transmembrane helix</keyword>
<protein>
    <submittedName>
        <fullName evidence="2">HEAT repeat domain-containing protein</fullName>
    </submittedName>
</protein>
<dbReference type="Pfam" id="PF13646">
    <property type="entry name" value="HEAT_2"/>
    <property type="match status" value="1"/>
</dbReference>
<feature type="transmembrane region" description="Helical" evidence="1">
    <location>
        <begin position="97"/>
        <end position="115"/>
    </location>
</feature>
<reference evidence="2 3" key="1">
    <citation type="submission" date="2019-02" db="EMBL/GenBank/DDBJ databases">
        <authorList>
            <person name="Goldberg S.R."/>
            <person name="Haltli B.A."/>
            <person name="Correa H."/>
            <person name="Russell K.G."/>
        </authorList>
    </citation>
    <scope>NUCLEOTIDE SEQUENCE [LARGE SCALE GENOMIC DNA]</scope>
    <source>
        <strain evidence="2 3">JCM 16186</strain>
    </source>
</reference>
<keyword evidence="3" id="KW-1185">Reference proteome</keyword>
<evidence type="ECO:0000313" key="2">
    <source>
        <dbReference type="EMBL" id="MTI28683.1"/>
    </source>
</evidence>